<gene>
    <name evidence="2" type="ORF">SD1D_1370</name>
</gene>
<proteinExistence type="predicted"/>
<dbReference type="AlphaFoldDB" id="A0A0K8J5G5"/>
<keyword evidence="1" id="KW-0472">Membrane</keyword>
<feature type="transmembrane region" description="Helical" evidence="1">
    <location>
        <begin position="105"/>
        <end position="121"/>
    </location>
</feature>
<feature type="transmembrane region" description="Helical" evidence="1">
    <location>
        <begin position="81"/>
        <end position="99"/>
    </location>
</feature>
<protein>
    <submittedName>
        <fullName evidence="2">Putative membrane protein</fullName>
    </submittedName>
</protein>
<keyword evidence="1" id="KW-1133">Transmembrane helix</keyword>
<feature type="transmembrane region" description="Helical" evidence="1">
    <location>
        <begin position="158"/>
        <end position="176"/>
    </location>
</feature>
<keyword evidence="3" id="KW-1185">Reference proteome</keyword>
<dbReference type="OrthoDB" id="9807021at2"/>
<dbReference type="EMBL" id="LN879430">
    <property type="protein sequence ID" value="CUH92916.1"/>
    <property type="molecule type" value="Genomic_DNA"/>
</dbReference>
<feature type="transmembrane region" description="Helical" evidence="1">
    <location>
        <begin position="21"/>
        <end position="43"/>
    </location>
</feature>
<dbReference type="Proteomes" id="UP000196053">
    <property type="component" value="Chromosome I"/>
</dbReference>
<sequence length="314" mass="35250">MYAKDEINNRKYSDESTRLEHLNRILTVGLTLFYLIFCIATIYQLSVGLIEGAVPYIVILCSIIFTITGWYLYLKNPSSKQLYNIVFSAHFAIYTIILFTANGSYVQFAITVVLVGSILYYNKKVMLFFTILTAIVNIIKLAITMSMQAGQSGLDMQFAEFFIFIFLLYIIFRASYVGEKFTKDMVQEVVDKQKVQKSILDDVLDISGVIRKNTEASNEIVQRLGESSNIVNSAVEQITASTQVIAESIEHQTVMTQSIQQSINDTVKHSKEVVQFANNSTVTIDSSLQVMENLRLQSTTIVSANEDVVIGGVI</sequence>
<dbReference type="KEGG" id="hsd:SD1D_1370"/>
<reference evidence="3" key="1">
    <citation type="submission" date="2015-09" db="EMBL/GenBank/DDBJ databases">
        <authorList>
            <person name="Wibberg D."/>
        </authorList>
    </citation>
    <scope>NUCLEOTIDE SEQUENCE [LARGE SCALE GENOMIC DNA]</scope>
    <source>
        <strain evidence="3">SD1D</strain>
    </source>
</reference>
<organism evidence="2 3">
    <name type="scientific">Herbinix luporum</name>
    <dbReference type="NCBI Taxonomy" id="1679721"/>
    <lineage>
        <taxon>Bacteria</taxon>
        <taxon>Bacillati</taxon>
        <taxon>Bacillota</taxon>
        <taxon>Clostridia</taxon>
        <taxon>Lachnospirales</taxon>
        <taxon>Lachnospiraceae</taxon>
        <taxon>Herbinix</taxon>
    </lineage>
</organism>
<keyword evidence="1" id="KW-0812">Transmembrane</keyword>
<evidence type="ECO:0000313" key="3">
    <source>
        <dbReference type="Proteomes" id="UP000196053"/>
    </source>
</evidence>
<feature type="transmembrane region" description="Helical" evidence="1">
    <location>
        <begin position="128"/>
        <end position="146"/>
    </location>
</feature>
<evidence type="ECO:0000313" key="2">
    <source>
        <dbReference type="EMBL" id="CUH92916.1"/>
    </source>
</evidence>
<evidence type="ECO:0000256" key="1">
    <source>
        <dbReference type="SAM" id="Phobius"/>
    </source>
</evidence>
<accession>A0A0K8J5G5</accession>
<dbReference type="RefSeq" id="WP_058258247.1">
    <property type="nucleotide sequence ID" value="NZ_LN879430.1"/>
</dbReference>
<feature type="transmembrane region" description="Helical" evidence="1">
    <location>
        <begin position="55"/>
        <end position="74"/>
    </location>
</feature>
<name>A0A0K8J5G5_9FIRM</name>